<dbReference type="AlphaFoldDB" id="A0A3S9SM24"/>
<dbReference type="EMBL" id="CP034670">
    <property type="protein sequence ID" value="AZR60606.1"/>
    <property type="molecule type" value="Genomic_DNA"/>
</dbReference>
<feature type="region of interest" description="Disordered" evidence="1">
    <location>
        <begin position="60"/>
        <end position="83"/>
    </location>
</feature>
<protein>
    <submittedName>
        <fullName evidence="2">Uncharacterized protein</fullName>
    </submittedName>
</protein>
<accession>A0A3S9SM24</accession>
<evidence type="ECO:0000313" key="3">
    <source>
        <dbReference type="Proteomes" id="UP000282435"/>
    </source>
</evidence>
<dbReference type="Proteomes" id="UP000282435">
    <property type="component" value="Chromosome"/>
</dbReference>
<dbReference type="OrthoDB" id="8607394at2"/>
<gene>
    <name evidence="2" type="ORF">ELB75_11705</name>
</gene>
<evidence type="ECO:0000256" key="1">
    <source>
        <dbReference type="SAM" id="MobiDB-lite"/>
    </source>
</evidence>
<name>A0A3S9SM24_EIKCO</name>
<reference evidence="2 3" key="1">
    <citation type="submission" date="2018-12" db="EMBL/GenBank/DDBJ databases">
        <title>Genome sequencing of Eikenella corrodens KCOM 3110 (= JS217).</title>
        <authorList>
            <person name="Koo J.-K."/>
            <person name="Park S.-N."/>
            <person name="Lim Y.K."/>
        </authorList>
    </citation>
    <scope>NUCLEOTIDE SEQUENCE [LARGE SCALE GENOMIC DNA]</scope>
    <source>
        <strain evidence="2 3">KCOM 3110</strain>
    </source>
</reference>
<sequence>MQGIKYPFHYGFSGNAEYSQSKIDADHLSASEQSGLYAGDDGFQVAVSRHTELNGGLIVSSQSAEQNGRNRFQTGSLGQSDLANHSRYSGKSFDFGMSGGINGKGKQEIGDSGNIRWAA</sequence>
<proteinExistence type="predicted"/>
<organism evidence="2 3">
    <name type="scientific">Eikenella corrodens</name>
    <dbReference type="NCBI Taxonomy" id="539"/>
    <lineage>
        <taxon>Bacteria</taxon>
        <taxon>Pseudomonadati</taxon>
        <taxon>Pseudomonadota</taxon>
        <taxon>Betaproteobacteria</taxon>
        <taxon>Neisseriales</taxon>
        <taxon>Neisseriaceae</taxon>
        <taxon>Eikenella</taxon>
    </lineage>
</organism>
<dbReference type="RefSeq" id="WP_126984044.1">
    <property type="nucleotide sequence ID" value="NZ_CP034670.1"/>
</dbReference>
<evidence type="ECO:0000313" key="2">
    <source>
        <dbReference type="EMBL" id="AZR60606.1"/>
    </source>
</evidence>